<organism evidence="5 6">
    <name type="scientific">Advenella mimigardefordensis (strain DSM 17166 / LMG 22922 / DPN7)</name>
    <dbReference type="NCBI Taxonomy" id="1247726"/>
    <lineage>
        <taxon>Bacteria</taxon>
        <taxon>Pseudomonadati</taxon>
        <taxon>Pseudomonadota</taxon>
        <taxon>Betaproteobacteria</taxon>
        <taxon>Burkholderiales</taxon>
        <taxon>Alcaligenaceae</taxon>
    </lineage>
</organism>
<dbReference type="SUPFAM" id="SSF48008">
    <property type="entry name" value="GntR ligand-binding domain-like"/>
    <property type="match status" value="1"/>
</dbReference>
<dbReference type="InterPro" id="IPR036388">
    <property type="entry name" value="WH-like_DNA-bd_sf"/>
</dbReference>
<dbReference type="Proteomes" id="UP000019095">
    <property type="component" value="Chromosome"/>
</dbReference>
<dbReference type="HOGENOM" id="CLU_017584_5_2_4"/>
<dbReference type="eggNOG" id="COG1802">
    <property type="taxonomic scope" value="Bacteria"/>
</dbReference>
<dbReference type="InterPro" id="IPR000524">
    <property type="entry name" value="Tscrpt_reg_HTH_GntR"/>
</dbReference>
<dbReference type="PANTHER" id="PTHR43537">
    <property type="entry name" value="TRANSCRIPTIONAL REGULATOR, GNTR FAMILY"/>
    <property type="match status" value="1"/>
</dbReference>
<name>W0P645_ADVMD</name>
<evidence type="ECO:0000259" key="4">
    <source>
        <dbReference type="PROSITE" id="PS50949"/>
    </source>
</evidence>
<dbReference type="PROSITE" id="PS50949">
    <property type="entry name" value="HTH_GNTR"/>
    <property type="match status" value="1"/>
</dbReference>
<dbReference type="STRING" id="1247726.MIM_c00980"/>
<dbReference type="InterPro" id="IPR008920">
    <property type="entry name" value="TF_FadR/GntR_C"/>
</dbReference>
<evidence type="ECO:0000313" key="6">
    <source>
        <dbReference type="Proteomes" id="UP000019095"/>
    </source>
</evidence>
<dbReference type="Pfam" id="PF07729">
    <property type="entry name" value="FCD"/>
    <property type="match status" value="1"/>
</dbReference>
<sequence length="241" mass="27580">MVQKIRPPKPLTEEVHGILLEMICNGTLKEGERITQDGLAEMLGVSRQPITQSIAQLKSQGFISDYDKKGVMVSYIDATSLIQMYHVRAALDSLACREISRKFVDQSYGDADKQEGINLLTEGRLAYQQQDISRSVECDMNFHQFLYHKSGNPVILESTKILWFHMRRLMRAILTNNVRPPERVWDEHEAIWHAAYTGSIALAEELAKKHAEEAAEKLARIFLEQNKGETSSISDDEIRYW</sequence>
<evidence type="ECO:0000256" key="2">
    <source>
        <dbReference type="ARBA" id="ARBA00023125"/>
    </source>
</evidence>
<keyword evidence="1" id="KW-0805">Transcription regulation</keyword>
<gene>
    <name evidence="5" type="ORF">MIM_c00980</name>
</gene>
<dbReference type="GO" id="GO:0003677">
    <property type="term" value="F:DNA binding"/>
    <property type="evidence" value="ECO:0007669"/>
    <property type="project" value="UniProtKB-KW"/>
</dbReference>
<dbReference type="KEGG" id="amim:MIM_c00980"/>
<evidence type="ECO:0000256" key="1">
    <source>
        <dbReference type="ARBA" id="ARBA00023015"/>
    </source>
</evidence>
<dbReference type="PATRIC" id="fig|1247726.3.peg.109"/>
<accession>W0P645</accession>
<dbReference type="GO" id="GO:0003700">
    <property type="term" value="F:DNA-binding transcription factor activity"/>
    <property type="evidence" value="ECO:0007669"/>
    <property type="project" value="InterPro"/>
</dbReference>
<evidence type="ECO:0000256" key="3">
    <source>
        <dbReference type="ARBA" id="ARBA00023163"/>
    </source>
</evidence>
<evidence type="ECO:0000313" key="5">
    <source>
        <dbReference type="EMBL" id="AHG62201.1"/>
    </source>
</evidence>
<dbReference type="AlphaFoldDB" id="W0P645"/>
<dbReference type="PANTHER" id="PTHR43537:SF45">
    <property type="entry name" value="GNTR FAMILY REGULATORY PROTEIN"/>
    <property type="match status" value="1"/>
</dbReference>
<keyword evidence="2" id="KW-0238">DNA-binding</keyword>
<protein>
    <submittedName>
        <fullName evidence="5">Transcriptional regulator, GntR family</fullName>
    </submittedName>
</protein>
<dbReference type="InterPro" id="IPR036390">
    <property type="entry name" value="WH_DNA-bd_sf"/>
</dbReference>
<dbReference type="Gene3D" id="1.20.120.530">
    <property type="entry name" value="GntR ligand-binding domain-like"/>
    <property type="match status" value="1"/>
</dbReference>
<dbReference type="SMART" id="SM00345">
    <property type="entry name" value="HTH_GNTR"/>
    <property type="match status" value="1"/>
</dbReference>
<dbReference type="SUPFAM" id="SSF46785">
    <property type="entry name" value="Winged helix' DNA-binding domain"/>
    <property type="match status" value="1"/>
</dbReference>
<dbReference type="Gene3D" id="1.10.10.10">
    <property type="entry name" value="Winged helix-like DNA-binding domain superfamily/Winged helix DNA-binding domain"/>
    <property type="match status" value="1"/>
</dbReference>
<feature type="domain" description="HTH gntR-type" evidence="4">
    <location>
        <begin position="9"/>
        <end position="76"/>
    </location>
</feature>
<keyword evidence="6" id="KW-1185">Reference proteome</keyword>
<reference evidence="5 6" key="1">
    <citation type="journal article" date="2014" name="Microbiology">
        <title>Unravelling the complete genome sequence of Advenella mimigardefordensis strain DPN7T and novel insights in the catabolism of the xenobiotic polythioester precursor 3,3'-dithiodipropionate.</title>
        <authorList>
            <person name="Wubbeler J.H."/>
            <person name="Hiessl S."/>
            <person name="Schuldes J."/>
            <person name="Thurmer A."/>
            <person name="Daniel R."/>
            <person name="Steinbuchel A."/>
        </authorList>
    </citation>
    <scope>NUCLEOTIDE SEQUENCE [LARGE SCALE GENOMIC DNA]</scope>
    <source>
        <strain evidence="6">DSM 17166 / LMG 22922 / DPN7</strain>
    </source>
</reference>
<dbReference type="SMART" id="SM00895">
    <property type="entry name" value="FCD"/>
    <property type="match status" value="1"/>
</dbReference>
<dbReference type="Pfam" id="PF00392">
    <property type="entry name" value="GntR"/>
    <property type="match status" value="1"/>
</dbReference>
<dbReference type="InterPro" id="IPR011711">
    <property type="entry name" value="GntR_C"/>
</dbReference>
<keyword evidence="3" id="KW-0804">Transcription</keyword>
<proteinExistence type="predicted"/>
<dbReference type="EMBL" id="CP003915">
    <property type="protein sequence ID" value="AHG62201.1"/>
    <property type="molecule type" value="Genomic_DNA"/>
</dbReference>